<comment type="caution">
    <text evidence="8">The sequence shown here is derived from an EMBL/GenBank/DDBJ whole genome shotgun (WGS) entry which is preliminary data.</text>
</comment>
<dbReference type="RefSeq" id="WP_157892692.1">
    <property type="nucleotide sequence ID" value="NZ_JBHRTS010000002.1"/>
</dbReference>
<dbReference type="Proteomes" id="UP001595533">
    <property type="component" value="Unassembled WGS sequence"/>
</dbReference>
<proteinExistence type="predicted"/>
<name>A0ABV7J5N2_9GAMM</name>
<protein>
    <submittedName>
        <fullName evidence="8">Na+/H+ antiporter NhaC family protein</fullName>
    </submittedName>
</protein>
<feature type="transmembrane region" description="Helical" evidence="6">
    <location>
        <begin position="203"/>
        <end position="227"/>
    </location>
</feature>
<feature type="transmembrane region" description="Helical" evidence="6">
    <location>
        <begin position="438"/>
        <end position="456"/>
    </location>
</feature>
<gene>
    <name evidence="8" type="ORF">ACFODZ_04350</name>
</gene>
<dbReference type="Pfam" id="PF03553">
    <property type="entry name" value="Na_H_antiporter"/>
    <property type="match status" value="1"/>
</dbReference>
<keyword evidence="4 6" id="KW-1133">Transmembrane helix</keyword>
<evidence type="ECO:0000256" key="3">
    <source>
        <dbReference type="ARBA" id="ARBA00022692"/>
    </source>
</evidence>
<comment type="subcellular location">
    <subcellularLocation>
        <location evidence="1">Cell membrane</location>
        <topology evidence="1">Multi-pass membrane protein</topology>
    </subcellularLocation>
</comment>
<feature type="transmembrane region" description="Helical" evidence="6">
    <location>
        <begin position="313"/>
        <end position="333"/>
    </location>
</feature>
<evidence type="ECO:0000259" key="7">
    <source>
        <dbReference type="Pfam" id="PF03553"/>
    </source>
</evidence>
<sequence length="532" mass="57267">MAQESATQDTVSFAGTWLSVVPPLLAIAMALAFKQVIPALFIGLVFGVWVIGGLQWQALLMAPLVTLEQYAVQSLADADNVSIILFSFMIGGMVGITSRNGGMQGIVNLIIRWANSVRRASLATVSMGMSIFFDDYANTLVVGNTMRPVTDKMKISREKLAYLVDSTAAPIACLALVTTWVGFQVGLIDDALKVVGYDEAGGYSVFLETIPYSFYPILALLMTIMVAGTGKDFGPMLQAEQRARSGQVAPVNVEQHDEDEIEPVEGKPQRARNAILPFLTMILVVLTGLYVTGLDPEAGQQSLRDIIGNANSYTALLWGTMAGVLVAALLSLIQGILTLQQVVNAWLKGIKPMVLAMIILVLAWSLSAVSKELQTSQYISSLIADTLPVQWLPVLTFFLAALTAFATGSSWGAMGILIPLIVPIGWNMMDAQGLLDPAYFYIIYITIASILAGAVWGDHCSPISDTTILSSMASGCDHIEHVRTQMPYAIYVGAFAVILGIIPASFGLPWWLCLSASALLMFAGLKWRGREA</sequence>
<dbReference type="PANTHER" id="PTHR43478">
    <property type="entry name" value="NA+/H+ ANTIPORTER-RELATED"/>
    <property type="match status" value="1"/>
</dbReference>
<feature type="domain" description="Na+/H+ antiporter NhaC-like C-terminal" evidence="7">
    <location>
        <begin position="172"/>
        <end position="499"/>
    </location>
</feature>
<accession>A0ABV7J5N2</accession>
<feature type="transmembrane region" description="Helical" evidence="6">
    <location>
        <begin position="274"/>
        <end position="293"/>
    </location>
</feature>
<feature type="transmembrane region" description="Helical" evidence="6">
    <location>
        <begin position="345"/>
        <end position="366"/>
    </location>
</feature>
<evidence type="ECO:0000256" key="4">
    <source>
        <dbReference type="ARBA" id="ARBA00022989"/>
    </source>
</evidence>
<evidence type="ECO:0000313" key="8">
    <source>
        <dbReference type="EMBL" id="MFC3193473.1"/>
    </source>
</evidence>
<keyword evidence="5 6" id="KW-0472">Membrane</keyword>
<evidence type="ECO:0000313" key="9">
    <source>
        <dbReference type="Proteomes" id="UP001595533"/>
    </source>
</evidence>
<dbReference type="EMBL" id="JBHRTS010000002">
    <property type="protein sequence ID" value="MFC3193473.1"/>
    <property type="molecule type" value="Genomic_DNA"/>
</dbReference>
<evidence type="ECO:0000256" key="1">
    <source>
        <dbReference type="ARBA" id="ARBA00004651"/>
    </source>
</evidence>
<feature type="transmembrane region" description="Helical" evidence="6">
    <location>
        <begin position="12"/>
        <end position="33"/>
    </location>
</feature>
<keyword evidence="3 6" id="KW-0812">Transmembrane</keyword>
<keyword evidence="2" id="KW-1003">Cell membrane</keyword>
<feature type="transmembrane region" description="Helical" evidence="6">
    <location>
        <begin position="490"/>
        <end position="523"/>
    </location>
</feature>
<feature type="transmembrane region" description="Helical" evidence="6">
    <location>
        <begin position="160"/>
        <end position="183"/>
    </location>
</feature>
<evidence type="ECO:0000256" key="5">
    <source>
        <dbReference type="ARBA" id="ARBA00023136"/>
    </source>
</evidence>
<feature type="transmembrane region" description="Helical" evidence="6">
    <location>
        <begin position="397"/>
        <end position="426"/>
    </location>
</feature>
<organism evidence="8 9">
    <name type="scientific">Marinicella sediminis</name>
    <dbReference type="NCBI Taxonomy" id="1792834"/>
    <lineage>
        <taxon>Bacteria</taxon>
        <taxon>Pseudomonadati</taxon>
        <taxon>Pseudomonadota</taxon>
        <taxon>Gammaproteobacteria</taxon>
        <taxon>Lysobacterales</taxon>
        <taxon>Marinicellaceae</taxon>
        <taxon>Marinicella</taxon>
    </lineage>
</organism>
<evidence type="ECO:0000256" key="6">
    <source>
        <dbReference type="SAM" id="Phobius"/>
    </source>
</evidence>
<dbReference type="InterPro" id="IPR018461">
    <property type="entry name" value="Na/H_Antiport_NhaC-like_C"/>
</dbReference>
<feature type="transmembrane region" description="Helical" evidence="6">
    <location>
        <begin position="80"/>
        <end position="98"/>
    </location>
</feature>
<feature type="transmembrane region" description="Helical" evidence="6">
    <location>
        <begin position="40"/>
        <end position="60"/>
    </location>
</feature>
<reference evidence="9" key="1">
    <citation type="journal article" date="2019" name="Int. J. Syst. Evol. Microbiol.">
        <title>The Global Catalogue of Microorganisms (GCM) 10K type strain sequencing project: providing services to taxonomists for standard genome sequencing and annotation.</title>
        <authorList>
            <consortium name="The Broad Institute Genomics Platform"/>
            <consortium name="The Broad Institute Genome Sequencing Center for Infectious Disease"/>
            <person name="Wu L."/>
            <person name="Ma J."/>
        </authorList>
    </citation>
    <scope>NUCLEOTIDE SEQUENCE [LARGE SCALE GENOMIC DNA]</scope>
    <source>
        <strain evidence="9">KCTC 42953</strain>
    </source>
</reference>
<keyword evidence="9" id="KW-1185">Reference proteome</keyword>
<evidence type="ECO:0000256" key="2">
    <source>
        <dbReference type="ARBA" id="ARBA00022475"/>
    </source>
</evidence>
<dbReference type="PANTHER" id="PTHR43478:SF1">
    <property type="entry name" value="NA+_H+ ANTIPORTER NHAC-LIKE C-TERMINAL DOMAIN-CONTAINING PROTEIN"/>
    <property type="match status" value="1"/>
</dbReference>